<feature type="transmembrane region" description="Helical" evidence="1">
    <location>
        <begin position="12"/>
        <end position="28"/>
    </location>
</feature>
<keyword evidence="1" id="KW-0472">Membrane</keyword>
<keyword evidence="1" id="KW-0812">Transmembrane</keyword>
<dbReference type="Proteomes" id="UP000694406">
    <property type="component" value="Unplaced"/>
</dbReference>
<dbReference type="Ensembl" id="ENSLLTT00000014243.1">
    <property type="protein sequence ID" value="ENSLLTP00000013711.1"/>
    <property type="gene ID" value="ENSLLTG00000010513.1"/>
</dbReference>
<organism evidence="2 3">
    <name type="scientific">Laticauda laticaudata</name>
    <name type="common">Blue-ringed sea krait</name>
    <name type="synonym">Blue-lipped sea krait</name>
    <dbReference type="NCBI Taxonomy" id="8630"/>
    <lineage>
        <taxon>Eukaryota</taxon>
        <taxon>Metazoa</taxon>
        <taxon>Chordata</taxon>
        <taxon>Craniata</taxon>
        <taxon>Vertebrata</taxon>
        <taxon>Euteleostomi</taxon>
        <taxon>Lepidosauria</taxon>
        <taxon>Squamata</taxon>
        <taxon>Bifurcata</taxon>
        <taxon>Unidentata</taxon>
        <taxon>Episquamata</taxon>
        <taxon>Toxicofera</taxon>
        <taxon>Serpentes</taxon>
        <taxon>Colubroidea</taxon>
        <taxon>Elapidae</taxon>
        <taxon>Laticaudinae</taxon>
        <taxon>Laticauda</taxon>
    </lineage>
</organism>
<keyword evidence="3" id="KW-1185">Reference proteome</keyword>
<proteinExistence type="predicted"/>
<keyword evidence="1" id="KW-1133">Transmembrane helix</keyword>
<sequence>PLLWWKLENWRILTLFTLLIMVTILDSLDWSRESQCHMILIFVFLSLFVVQV</sequence>
<evidence type="ECO:0000313" key="2">
    <source>
        <dbReference type="Ensembl" id="ENSLLTP00000013711.1"/>
    </source>
</evidence>
<dbReference type="GeneTree" id="ENSGT00930000152958"/>
<accession>A0A8C5S8B3</accession>
<reference evidence="2" key="2">
    <citation type="submission" date="2025-09" db="UniProtKB">
        <authorList>
            <consortium name="Ensembl"/>
        </authorList>
    </citation>
    <scope>IDENTIFICATION</scope>
</reference>
<protein>
    <submittedName>
        <fullName evidence="2">Uncharacterized protein</fullName>
    </submittedName>
</protein>
<evidence type="ECO:0000256" key="1">
    <source>
        <dbReference type="SAM" id="Phobius"/>
    </source>
</evidence>
<feature type="transmembrane region" description="Helical" evidence="1">
    <location>
        <begin position="35"/>
        <end position="51"/>
    </location>
</feature>
<evidence type="ECO:0000313" key="3">
    <source>
        <dbReference type="Proteomes" id="UP000694406"/>
    </source>
</evidence>
<name>A0A8C5S8B3_LATLA</name>
<reference evidence="2" key="1">
    <citation type="submission" date="2025-08" db="UniProtKB">
        <authorList>
            <consortium name="Ensembl"/>
        </authorList>
    </citation>
    <scope>IDENTIFICATION</scope>
</reference>
<dbReference type="AlphaFoldDB" id="A0A8C5S8B3"/>